<dbReference type="Gene3D" id="2.60.120.260">
    <property type="entry name" value="Galactose-binding domain-like"/>
    <property type="match status" value="2"/>
</dbReference>
<accession>A0ABW4IDJ9</accession>
<organism evidence="1 2">
    <name type="scientific">Pseudopedobacter beijingensis</name>
    <dbReference type="NCBI Taxonomy" id="1207056"/>
    <lineage>
        <taxon>Bacteria</taxon>
        <taxon>Pseudomonadati</taxon>
        <taxon>Bacteroidota</taxon>
        <taxon>Sphingobacteriia</taxon>
        <taxon>Sphingobacteriales</taxon>
        <taxon>Sphingobacteriaceae</taxon>
        <taxon>Pseudopedobacter</taxon>
    </lineage>
</organism>
<dbReference type="EMBL" id="JBHUDG010000015">
    <property type="protein sequence ID" value="MFD1630308.1"/>
    <property type="molecule type" value="Genomic_DNA"/>
</dbReference>
<dbReference type="RefSeq" id="WP_379662683.1">
    <property type="nucleotide sequence ID" value="NZ_JBHUDG010000015.1"/>
</dbReference>
<reference evidence="2" key="1">
    <citation type="journal article" date="2019" name="Int. J. Syst. Evol. Microbiol.">
        <title>The Global Catalogue of Microorganisms (GCM) 10K type strain sequencing project: providing services to taxonomists for standard genome sequencing and annotation.</title>
        <authorList>
            <consortium name="The Broad Institute Genomics Platform"/>
            <consortium name="The Broad Institute Genome Sequencing Center for Infectious Disease"/>
            <person name="Wu L."/>
            <person name="Ma J."/>
        </authorList>
    </citation>
    <scope>NUCLEOTIDE SEQUENCE [LARGE SCALE GENOMIC DNA]</scope>
    <source>
        <strain evidence="2">CCUG 53762</strain>
    </source>
</reference>
<gene>
    <name evidence="1" type="ORF">ACFSAH_10490</name>
</gene>
<evidence type="ECO:0000313" key="1">
    <source>
        <dbReference type="EMBL" id="MFD1630308.1"/>
    </source>
</evidence>
<dbReference type="SUPFAM" id="SSF49299">
    <property type="entry name" value="PKD domain"/>
    <property type="match status" value="1"/>
</dbReference>
<name>A0ABW4IDJ9_9SPHI</name>
<sequence length="622" mass="69351">MKRIYNYLGGLLIVLVTLVACKKNILHPSEGGIPLATDIDISINVDQDINQVTFTMNNKGVYPVWIFEGQGKNAYSTINKFTKIYNTAGTYTVEVKIGNANGISDGSITKTFTINNSLVDFDKYIGLLAGNESKKWSIARLEKGHLGCGPSGTDGLEWWSAVPNDKADWGLYDDILTFTNDMKYTYNPGEGGTVYVNTGSTLFSEHNPHNEVDFMAPVPEQTTSYNFIGEGEDVFLTFPAQTLFPYIANDESYNAPKYKVVGISPNKIELVSDNGTIAWHYILSAEGETKIGGYDPDNNCNLWKTADFTNEFYYAPGWNEIADPDFTANGNSYHIKLPEATFERWQAQVAFKTNISTNAATNYDFSTILYSSKDIKNVTVKLVKNGGGENDNIFLFEEQVDLKANETYTFIRTNLPGIDIDVVKLVLDFGGNPAGTTVDVSRIVLKENSCNDGTIIEEPEEDNVNWLPDSDCNKWKTVAYTNFLYYAPGHTPIANPVIEANGNQYKVILPTETYGQWQAQVHFKTSNISTQSTKTYDFRCVLNSTKNLNGVTIKLTKVDDDSIFFFTKNTNLEAYKDYVFKMPAMPGLDIENINLVFDFGGNPANTEVTIRNIILKESTCNQ</sequence>
<keyword evidence="2" id="KW-1185">Reference proteome</keyword>
<proteinExistence type="predicted"/>
<dbReference type="Proteomes" id="UP001597118">
    <property type="component" value="Unassembled WGS sequence"/>
</dbReference>
<evidence type="ECO:0008006" key="3">
    <source>
        <dbReference type="Google" id="ProtNLM"/>
    </source>
</evidence>
<protein>
    <recommendedName>
        <fullName evidence="3">PKD domain-containing protein</fullName>
    </recommendedName>
</protein>
<dbReference type="InterPro" id="IPR035986">
    <property type="entry name" value="PKD_dom_sf"/>
</dbReference>
<dbReference type="PROSITE" id="PS51257">
    <property type="entry name" value="PROKAR_LIPOPROTEIN"/>
    <property type="match status" value="1"/>
</dbReference>
<evidence type="ECO:0000313" key="2">
    <source>
        <dbReference type="Proteomes" id="UP001597118"/>
    </source>
</evidence>
<comment type="caution">
    <text evidence="1">The sequence shown here is derived from an EMBL/GenBank/DDBJ whole genome shotgun (WGS) entry which is preliminary data.</text>
</comment>